<keyword evidence="7" id="KW-0539">Nucleus</keyword>
<sequence>MAPPDVNPKLSNHLSPSTCTEPKSYPTLQPKPSSKTLFFPVIETGHATPAPLSGSSDLLSLFNVTYMYDKFVRPYLKPTDTVGTNLVNVTSHSDLKGKGKADVVINGNGLPSDSSIPKRMKMEKSYGHFVADIGGRNSIKKDHQLSTWIMDPNFQESSIPNF</sequence>
<organism evidence="11">
    <name type="scientific">Melampsora larici-populina (strain 98AG31 / pathotype 3-4-7)</name>
    <name type="common">Poplar leaf rust fungus</name>
    <dbReference type="NCBI Taxonomy" id="747676"/>
    <lineage>
        <taxon>Eukaryota</taxon>
        <taxon>Fungi</taxon>
        <taxon>Dikarya</taxon>
        <taxon>Basidiomycota</taxon>
        <taxon>Pucciniomycotina</taxon>
        <taxon>Pucciniomycetes</taxon>
        <taxon>Pucciniales</taxon>
        <taxon>Melampsoraceae</taxon>
        <taxon>Melampsora</taxon>
    </lineage>
</organism>
<evidence type="ECO:0000256" key="2">
    <source>
        <dbReference type="ARBA" id="ARBA00009259"/>
    </source>
</evidence>
<feature type="compositionally biased region" description="Polar residues" evidence="9">
    <location>
        <begin position="9"/>
        <end position="31"/>
    </location>
</feature>
<dbReference type="EMBL" id="GL883498">
    <property type="protein sequence ID" value="EGF96912.1"/>
    <property type="molecule type" value="Genomic_DNA"/>
</dbReference>
<keyword evidence="5" id="KW-0010">Activator</keyword>
<dbReference type="GO" id="GO:0006357">
    <property type="term" value="P:regulation of transcription by RNA polymerase II"/>
    <property type="evidence" value="ECO:0007669"/>
    <property type="project" value="InterPro"/>
</dbReference>
<reference evidence="11" key="1">
    <citation type="journal article" date="2011" name="Proc. Natl. Acad. Sci. U.S.A.">
        <title>Obligate biotrophy features unraveled by the genomic analysis of rust fungi.</title>
        <authorList>
            <person name="Duplessis S."/>
            <person name="Cuomo C.A."/>
            <person name="Lin Y.-C."/>
            <person name="Aerts A."/>
            <person name="Tisserant E."/>
            <person name="Veneault-Fourrey C."/>
            <person name="Joly D.L."/>
            <person name="Hacquard S."/>
            <person name="Amselem J."/>
            <person name="Cantarel B.L."/>
            <person name="Chiu R."/>
            <person name="Coutinho P.M."/>
            <person name="Feau N."/>
            <person name="Field M."/>
            <person name="Frey P."/>
            <person name="Gelhaye E."/>
            <person name="Goldberg J."/>
            <person name="Grabherr M.G."/>
            <person name="Kodira C.D."/>
            <person name="Kohler A."/>
            <person name="Kuees U."/>
            <person name="Lindquist E.A."/>
            <person name="Lucas S.M."/>
            <person name="Mago R."/>
            <person name="Mauceli E."/>
            <person name="Morin E."/>
            <person name="Murat C."/>
            <person name="Pangilinan J.L."/>
            <person name="Park R."/>
            <person name="Pearson M."/>
            <person name="Quesneville H."/>
            <person name="Rouhier N."/>
            <person name="Sakthikumar S."/>
            <person name="Salamov A.A."/>
            <person name="Schmutz J."/>
            <person name="Selles B."/>
            <person name="Shapiro H."/>
            <person name="Tanguay P."/>
            <person name="Tuskan G.A."/>
            <person name="Henrissat B."/>
            <person name="Van de Peer Y."/>
            <person name="Rouze P."/>
            <person name="Ellis J.G."/>
            <person name="Dodds P.N."/>
            <person name="Schein J.E."/>
            <person name="Zhong S."/>
            <person name="Hamelin R.C."/>
            <person name="Grigoriev I.V."/>
            <person name="Szabo L.J."/>
            <person name="Martin F."/>
        </authorList>
    </citation>
    <scope>NUCLEOTIDE SEQUENCE [LARGE SCALE GENOMIC DNA]</scope>
    <source>
        <strain evidence="11">98AG31 / pathotype 3-4-7</strain>
    </source>
</reference>
<gene>
    <name evidence="10" type="ORF">MELLADRAFT_118739</name>
</gene>
<feature type="region of interest" description="Disordered" evidence="9">
    <location>
        <begin position="1"/>
        <end position="31"/>
    </location>
</feature>
<proteinExistence type="inferred from homology"/>
<protein>
    <recommendedName>
        <fullName evidence="3">Mediator of RNA polymerase II transcription subunit 19</fullName>
    </recommendedName>
    <alternativeName>
        <fullName evidence="8">Mediator complex subunit 19</fullName>
    </alternativeName>
</protein>
<evidence type="ECO:0000256" key="5">
    <source>
        <dbReference type="ARBA" id="ARBA00023159"/>
    </source>
</evidence>
<dbReference type="GO" id="GO:0016592">
    <property type="term" value="C:mediator complex"/>
    <property type="evidence" value="ECO:0007669"/>
    <property type="project" value="InterPro"/>
</dbReference>
<comment type="subcellular location">
    <subcellularLocation>
        <location evidence="1">Nucleus</location>
    </subcellularLocation>
</comment>
<dbReference type="PANTHER" id="PTHR28270:SF1">
    <property type="entry name" value="MEDIATOR OF RNA POLYMERASE II TRANSCRIPTION SUBUNIT 19"/>
    <property type="match status" value="1"/>
</dbReference>
<evidence type="ECO:0000256" key="7">
    <source>
        <dbReference type="ARBA" id="ARBA00023242"/>
    </source>
</evidence>
<dbReference type="GO" id="GO:0070847">
    <property type="term" value="C:core mediator complex"/>
    <property type="evidence" value="ECO:0007669"/>
    <property type="project" value="TreeGrafter"/>
</dbReference>
<dbReference type="GO" id="GO:0003712">
    <property type="term" value="F:transcription coregulator activity"/>
    <property type="evidence" value="ECO:0007669"/>
    <property type="project" value="InterPro"/>
</dbReference>
<dbReference type="STRING" id="747676.F4SEL5"/>
<dbReference type="PANTHER" id="PTHR28270">
    <property type="entry name" value="MEDIATOR OF RNA POLYMERASE II TRANSCRIPTION SUBUNIT 19"/>
    <property type="match status" value="1"/>
</dbReference>
<dbReference type="GeneID" id="18926280"/>
<name>F4SEL5_MELLP</name>
<accession>F4SEL5</accession>
<evidence type="ECO:0000313" key="11">
    <source>
        <dbReference type="Proteomes" id="UP000001072"/>
    </source>
</evidence>
<dbReference type="HOGENOM" id="CLU_1635778_0_0_1"/>
<evidence type="ECO:0000256" key="6">
    <source>
        <dbReference type="ARBA" id="ARBA00023163"/>
    </source>
</evidence>
<evidence type="ECO:0000256" key="8">
    <source>
        <dbReference type="ARBA" id="ARBA00032018"/>
    </source>
</evidence>
<evidence type="ECO:0000313" key="10">
    <source>
        <dbReference type="EMBL" id="EGF96912.1"/>
    </source>
</evidence>
<dbReference type="RefSeq" id="XP_007419819.1">
    <property type="nucleotide sequence ID" value="XM_007419757.1"/>
</dbReference>
<keyword evidence="6" id="KW-0804">Transcription</keyword>
<keyword evidence="11" id="KW-1185">Reference proteome</keyword>
<evidence type="ECO:0000256" key="3">
    <source>
        <dbReference type="ARBA" id="ARBA00019615"/>
    </source>
</evidence>
<dbReference type="OrthoDB" id="2160599at2759"/>
<evidence type="ECO:0000256" key="4">
    <source>
        <dbReference type="ARBA" id="ARBA00023015"/>
    </source>
</evidence>
<dbReference type="InterPro" id="IPR013942">
    <property type="entry name" value="Mediator_Med19_fun"/>
</dbReference>
<dbReference type="InParanoid" id="F4SEL5"/>
<keyword evidence="4" id="KW-0805">Transcription regulation</keyword>
<evidence type="ECO:0000256" key="9">
    <source>
        <dbReference type="SAM" id="MobiDB-lite"/>
    </source>
</evidence>
<comment type="similarity">
    <text evidence="2">Belongs to the Mediator complex subunit 19 family.</text>
</comment>
<dbReference type="VEuPathDB" id="FungiDB:MELLADRAFT_118739"/>
<dbReference type="KEGG" id="mlr:MELLADRAFT_118739"/>
<evidence type="ECO:0000256" key="1">
    <source>
        <dbReference type="ARBA" id="ARBA00004123"/>
    </source>
</evidence>
<dbReference type="AlphaFoldDB" id="F4SEL5"/>
<dbReference type="Proteomes" id="UP000001072">
    <property type="component" value="Unassembled WGS sequence"/>
</dbReference>